<dbReference type="RefSeq" id="WP_157321763.1">
    <property type="nucleotide sequence ID" value="NZ_BMFX01000007.1"/>
</dbReference>
<name>A0A7K1UGX0_9MICC</name>
<dbReference type="OrthoDB" id="3196926at2"/>
<dbReference type="PANTHER" id="PTHR30055">
    <property type="entry name" value="HTH-TYPE TRANSCRIPTIONAL REGULATOR RUTR"/>
    <property type="match status" value="1"/>
</dbReference>
<dbReference type="SUPFAM" id="SSF46689">
    <property type="entry name" value="Homeodomain-like"/>
    <property type="match status" value="1"/>
</dbReference>
<feature type="domain" description="HTH tetR-type" evidence="3">
    <location>
        <begin position="7"/>
        <end position="69"/>
    </location>
</feature>
<proteinExistence type="predicted"/>
<reference evidence="4 5" key="1">
    <citation type="submission" date="2019-12" db="EMBL/GenBank/DDBJ databases">
        <title>Nesterenkonia muleiensis sp. nov., a novel actinobacterium isolated from sap of Populus euphratica.</title>
        <authorList>
            <person name="Wang R."/>
        </authorList>
    </citation>
    <scope>NUCLEOTIDE SEQUENCE [LARGE SCALE GENOMIC DNA]</scope>
    <source>
        <strain evidence="4 5">F10</strain>
    </source>
</reference>
<protein>
    <submittedName>
        <fullName evidence="4">TetR family transcriptional regulator</fullName>
    </submittedName>
</protein>
<dbReference type="Gene3D" id="1.10.357.10">
    <property type="entry name" value="Tetracycline Repressor, domain 2"/>
    <property type="match status" value="1"/>
</dbReference>
<dbReference type="GO" id="GO:0000976">
    <property type="term" value="F:transcription cis-regulatory region binding"/>
    <property type="evidence" value="ECO:0007669"/>
    <property type="project" value="TreeGrafter"/>
</dbReference>
<evidence type="ECO:0000313" key="5">
    <source>
        <dbReference type="Proteomes" id="UP000460157"/>
    </source>
</evidence>
<dbReference type="Pfam" id="PF00440">
    <property type="entry name" value="TetR_N"/>
    <property type="match status" value="1"/>
</dbReference>
<organism evidence="4 5">
    <name type="scientific">Nesterenkonia alkaliphila</name>
    <dbReference type="NCBI Taxonomy" id="1463631"/>
    <lineage>
        <taxon>Bacteria</taxon>
        <taxon>Bacillati</taxon>
        <taxon>Actinomycetota</taxon>
        <taxon>Actinomycetes</taxon>
        <taxon>Micrococcales</taxon>
        <taxon>Micrococcaceae</taxon>
        <taxon>Nesterenkonia</taxon>
    </lineage>
</organism>
<evidence type="ECO:0000256" key="2">
    <source>
        <dbReference type="PROSITE-ProRule" id="PRU00335"/>
    </source>
</evidence>
<sequence>MPTPAQGSTRDQLIAAAAQLFSERGVKATSTGEIQRAVGLAPGSGALYKHFSSKDELLEAVVSAYLDRLDAETDEVLDVLPNNLESALPLVAAAVGESMGRERNTLRLVLRDLEHRPDLVERVWHSVLVAVPGRFATWVQRAETAGAARPGSTDQAVVLMAALMEAHTVRALVDQDFASVLNGTFEEAWVTTASRALSP</sequence>
<evidence type="ECO:0000259" key="3">
    <source>
        <dbReference type="PROSITE" id="PS50977"/>
    </source>
</evidence>
<dbReference type="InterPro" id="IPR001647">
    <property type="entry name" value="HTH_TetR"/>
</dbReference>
<dbReference type="AlphaFoldDB" id="A0A7K1UGX0"/>
<dbReference type="PANTHER" id="PTHR30055:SF223">
    <property type="entry name" value="HTH-TYPE TRANSCRIPTIONAL REGULATOR UIDR"/>
    <property type="match status" value="1"/>
</dbReference>
<accession>A0A7K1UGX0</accession>
<evidence type="ECO:0000256" key="1">
    <source>
        <dbReference type="ARBA" id="ARBA00023125"/>
    </source>
</evidence>
<feature type="DNA-binding region" description="H-T-H motif" evidence="2">
    <location>
        <begin position="32"/>
        <end position="51"/>
    </location>
</feature>
<gene>
    <name evidence="4" type="ORF">GNZ21_04545</name>
</gene>
<dbReference type="InterPro" id="IPR009057">
    <property type="entry name" value="Homeodomain-like_sf"/>
</dbReference>
<dbReference type="InterPro" id="IPR050109">
    <property type="entry name" value="HTH-type_TetR-like_transc_reg"/>
</dbReference>
<dbReference type="Proteomes" id="UP000460157">
    <property type="component" value="Unassembled WGS sequence"/>
</dbReference>
<keyword evidence="5" id="KW-1185">Reference proteome</keyword>
<evidence type="ECO:0000313" key="4">
    <source>
        <dbReference type="EMBL" id="MVT25636.1"/>
    </source>
</evidence>
<comment type="caution">
    <text evidence="4">The sequence shown here is derived from an EMBL/GenBank/DDBJ whole genome shotgun (WGS) entry which is preliminary data.</text>
</comment>
<keyword evidence="1 2" id="KW-0238">DNA-binding</keyword>
<dbReference type="GO" id="GO:0003700">
    <property type="term" value="F:DNA-binding transcription factor activity"/>
    <property type="evidence" value="ECO:0007669"/>
    <property type="project" value="TreeGrafter"/>
</dbReference>
<dbReference type="EMBL" id="WRPM01000031">
    <property type="protein sequence ID" value="MVT25636.1"/>
    <property type="molecule type" value="Genomic_DNA"/>
</dbReference>
<dbReference type="PROSITE" id="PS50977">
    <property type="entry name" value="HTH_TETR_2"/>
    <property type="match status" value="1"/>
</dbReference>